<sequence length="120" mass="13385">TSSPKTTAFAKKVRCELHEQGYEEELALITPVLVVIESVNEQIKELEKDIEKMAAEKYPECEFLRQVSGVGLLTSISFILTIGDPNRFSKVRDVGAYLGLVPRRDQSGDCDKQLRITKAG</sequence>
<dbReference type="GO" id="GO:0003677">
    <property type="term" value="F:DNA binding"/>
    <property type="evidence" value="ECO:0007669"/>
    <property type="project" value="InterPro"/>
</dbReference>
<dbReference type="Proteomes" id="UP000604083">
    <property type="component" value="Unassembled WGS sequence"/>
</dbReference>
<name>A0A934RU82_9BACT</name>
<dbReference type="RefSeq" id="WP_200393195.1">
    <property type="nucleotide sequence ID" value="NZ_JAENIO010000171.1"/>
</dbReference>
<protein>
    <submittedName>
        <fullName evidence="2">IS110 family transposase</fullName>
    </submittedName>
</protein>
<accession>A0A934RU82</accession>
<evidence type="ECO:0000313" key="2">
    <source>
        <dbReference type="EMBL" id="MBK1835766.1"/>
    </source>
</evidence>
<reference evidence="2" key="1">
    <citation type="submission" date="2021-01" db="EMBL/GenBank/DDBJ databases">
        <title>Modified the classification status of verrucomicrobia.</title>
        <authorList>
            <person name="Feng X."/>
        </authorList>
    </citation>
    <scope>NUCLEOTIDE SEQUENCE</scope>
    <source>
        <strain evidence="2">KCTC 12986</strain>
    </source>
</reference>
<dbReference type="PANTHER" id="PTHR33055:SF3">
    <property type="entry name" value="PUTATIVE TRANSPOSASE FOR IS117-RELATED"/>
    <property type="match status" value="1"/>
</dbReference>
<dbReference type="GO" id="GO:0004803">
    <property type="term" value="F:transposase activity"/>
    <property type="evidence" value="ECO:0007669"/>
    <property type="project" value="InterPro"/>
</dbReference>
<feature type="domain" description="Transposase IS116/IS110/IS902 C-terminal" evidence="1">
    <location>
        <begin position="61"/>
        <end position="120"/>
    </location>
</feature>
<gene>
    <name evidence="2" type="ORF">JIN78_17010</name>
</gene>
<evidence type="ECO:0000313" key="3">
    <source>
        <dbReference type="Proteomes" id="UP000604083"/>
    </source>
</evidence>
<dbReference type="EMBL" id="JAENIO010000171">
    <property type="protein sequence ID" value="MBK1835766.1"/>
    <property type="molecule type" value="Genomic_DNA"/>
</dbReference>
<dbReference type="PANTHER" id="PTHR33055">
    <property type="entry name" value="TRANSPOSASE FOR INSERTION SEQUENCE ELEMENT IS1111A"/>
    <property type="match status" value="1"/>
</dbReference>
<feature type="non-terminal residue" evidence="2">
    <location>
        <position position="1"/>
    </location>
</feature>
<organism evidence="2 3">
    <name type="scientific">Roseibacillus ishigakijimensis</name>
    <dbReference type="NCBI Taxonomy" id="454146"/>
    <lineage>
        <taxon>Bacteria</taxon>
        <taxon>Pseudomonadati</taxon>
        <taxon>Verrucomicrobiota</taxon>
        <taxon>Verrucomicrobiia</taxon>
        <taxon>Verrucomicrobiales</taxon>
        <taxon>Verrucomicrobiaceae</taxon>
        <taxon>Roseibacillus</taxon>
    </lineage>
</organism>
<dbReference type="AlphaFoldDB" id="A0A934RU82"/>
<feature type="non-terminal residue" evidence="2">
    <location>
        <position position="120"/>
    </location>
</feature>
<keyword evidence="3" id="KW-1185">Reference proteome</keyword>
<dbReference type="InterPro" id="IPR047650">
    <property type="entry name" value="Transpos_IS110"/>
</dbReference>
<comment type="caution">
    <text evidence="2">The sequence shown here is derived from an EMBL/GenBank/DDBJ whole genome shotgun (WGS) entry which is preliminary data.</text>
</comment>
<dbReference type="Pfam" id="PF02371">
    <property type="entry name" value="Transposase_20"/>
    <property type="match status" value="1"/>
</dbReference>
<dbReference type="GO" id="GO:0006313">
    <property type="term" value="P:DNA transposition"/>
    <property type="evidence" value="ECO:0007669"/>
    <property type="project" value="InterPro"/>
</dbReference>
<dbReference type="InterPro" id="IPR003346">
    <property type="entry name" value="Transposase_20"/>
</dbReference>
<proteinExistence type="predicted"/>
<evidence type="ECO:0000259" key="1">
    <source>
        <dbReference type="Pfam" id="PF02371"/>
    </source>
</evidence>